<evidence type="ECO:0000256" key="3">
    <source>
        <dbReference type="ARBA" id="ARBA00012243"/>
    </source>
</evidence>
<dbReference type="NCBIfam" id="TIGR00163">
    <property type="entry name" value="PS_decarb"/>
    <property type="match status" value="1"/>
</dbReference>
<name>A0A166TER4_9AGAM</name>
<evidence type="ECO:0000256" key="1">
    <source>
        <dbReference type="ARBA" id="ARBA00001928"/>
    </source>
</evidence>
<dbReference type="GO" id="GO:0006646">
    <property type="term" value="P:phosphatidylethanolamine biosynthetic process"/>
    <property type="evidence" value="ECO:0007669"/>
    <property type="project" value="UniProtKB-UniPathway"/>
</dbReference>
<comment type="pathway">
    <text evidence="2">Lipid metabolism.</text>
</comment>
<evidence type="ECO:0000256" key="4">
    <source>
        <dbReference type="ARBA" id="ARBA00022516"/>
    </source>
</evidence>
<dbReference type="Proteomes" id="UP000076532">
    <property type="component" value="Unassembled WGS sequence"/>
</dbReference>
<gene>
    <name evidence="12" type="ORF">FIBSPDRAFT_945896</name>
</gene>
<protein>
    <recommendedName>
        <fullName evidence="3">phosphatidylserine decarboxylase</fullName>
        <ecNumber evidence="3">4.1.1.65</ecNumber>
    </recommendedName>
</protein>
<comment type="pathway">
    <text evidence="11">Phospholipid metabolism; phosphatidylethanolamine biosynthesis.</text>
</comment>
<reference evidence="12 13" key="1">
    <citation type="journal article" date="2016" name="Mol. Biol. Evol.">
        <title>Comparative Genomics of Early-Diverging Mushroom-Forming Fungi Provides Insights into the Origins of Lignocellulose Decay Capabilities.</title>
        <authorList>
            <person name="Nagy L.G."/>
            <person name="Riley R."/>
            <person name="Tritt A."/>
            <person name="Adam C."/>
            <person name="Daum C."/>
            <person name="Floudas D."/>
            <person name="Sun H."/>
            <person name="Yadav J.S."/>
            <person name="Pangilinan J."/>
            <person name="Larsson K.H."/>
            <person name="Matsuura K."/>
            <person name="Barry K."/>
            <person name="Labutti K."/>
            <person name="Kuo R."/>
            <person name="Ohm R.A."/>
            <person name="Bhattacharya S.S."/>
            <person name="Shirouzu T."/>
            <person name="Yoshinaga Y."/>
            <person name="Martin F.M."/>
            <person name="Grigoriev I.V."/>
            <person name="Hibbett D.S."/>
        </authorList>
    </citation>
    <scope>NUCLEOTIDE SEQUENCE [LARGE SCALE GENOMIC DNA]</scope>
    <source>
        <strain evidence="12 13">CBS 109695</strain>
    </source>
</reference>
<dbReference type="OrthoDB" id="5973539at2759"/>
<evidence type="ECO:0000256" key="7">
    <source>
        <dbReference type="ARBA" id="ARBA00023209"/>
    </source>
</evidence>
<evidence type="ECO:0000256" key="11">
    <source>
        <dbReference type="ARBA" id="ARBA00024326"/>
    </source>
</evidence>
<dbReference type="PANTHER" id="PTHR10067">
    <property type="entry name" value="PHOSPHATIDYLSERINE DECARBOXYLASE"/>
    <property type="match status" value="1"/>
</dbReference>
<keyword evidence="10" id="KW-0670">Pyruvate</keyword>
<evidence type="ECO:0000256" key="6">
    <source>
        <dbReference type="ARBA" id="ARBA00023098"/>
    </source>
</evidence>
<evidence type="ECO:0000256" key="9">
    <source>
        <dbReference type="ARBA" id="ARBA00023264"/>
    </source>
</evidence>
<proteinExistence type="predicted"/>
<evidence type="ECO:0000256" key="2">
    <source>
        <dbReference type="ARBA" id="ARBA00005189"/>
    </source>
</evidence>
<sequence length="441" mass="47527">MTSLHPDNITRPVEKIAKDSLHGVDADAAGAALSGLVDHSAEVDDVSHGIHAQAHSISHIPYLHKLIPGLEHLAAKYHIGNYVAVRGSNEKFFESMPIYARIGMHMLFYGKEQTTILESAKVEGMLREQSIKEGKLFDAPESKKNIASFAKTYNLQLGELLEPDIGKYGSMNEFFYRKLKHDARPVQDHEDPTGICSAADSRVTVYQTMDLAKQFWVKGRHFTIPNLLDVPADSDKAKAFDNASVAIFRLAPADYHRFHSPIDGAVGETHHIPGQYYTVNPQAVNEEGFDVFTANTRSVLYMTHTKTGLPVAFVAVGALLVGSIKWTNGGTPGATVARGEELGYFAYGGSTVIAVFPQGVVEFDQDLVANSSAATPIETLLKVGYSLGHSPATAAGADIATDTTASNTGSVSSTNAQKQRSVLGSVKSGLKGLMGKKRLSQ</sequence>
<dbReference type="EMBL" id="KV417493">
    <property type="protein sequence ID" value="KZP30542.1"/>
    <property type="molecule type" value="Genomic_DNA"/>
</dbReference>
<keyword evidence="6" id="KW-0443">Lipid metabolism</keyword>
<evidence type="ECO:0000313" key="12">
    <source>
        <dbReference type="EMBL" id="KZP30542.1"/>
    </source>
</evidence>
<dbReference type="STRING" id="436010.A0A166TER4"/>
<dbReference type="UniPathway" id="UPA00558"/>
<organism evidence="12 13">
    <name type="scientific">Athelia psychrophila</name>
    <dbReference type="NCBI Taxonomy" id="1759441"/>
    <lineage>
        <taxon>Eukaryota</taxon>
        <taxon>Fungi</taxon>
        <taxon>Dikarya</taxon>
        <taxon>Basidiomycota</taxon>
        <taxon>Agaricomycotina</taxon>
        <taxon>Agaricomycetes</taxon>
        <taxon>Agaricomycetidae</taxon>
        <taxon>Atheliales</taxon>
        <taxon>Atheliaceae</taxon>
        <taxon>Athelia</taxon>
    </lineage>
</organism>
<evidence type="ECO:0000256" key="8">
    <source>
        <dbReference type="ARBA" id="ARBA00023239"/>
    </source>
</evidence>
<evidence type="ECO:0000256" key="10">
    <source>
        <dbReference type="ARBA" id="ARBA00023317"/>
    </source>
</evidence>
<evidence type="ECO:0000313" key="13">
    <source>
        <dbReference type="Proteomes" id="UP000076532"/>
    </source>
</evidence>
<comment type="cofactor">
    <cofactor evidence="1">
        <name>pyruvate</name>
        <dbReference type="ChEBI" id="CHEBI:15361"/>
    </cofactor>
</comment>
<keyword evidence="5" id="KW-0210">Decarboxylase</keyword>
<keyword evidence="4" id="KW-0444">Lipid biosynthesis</keyword>
<dbReference type="AlphaFoldDB" id="A0A166TER4"/>
<evidence type="ECO:0000256" key="5">
    <source>
        <dbReference type="ARBA" id="ARBA00022793"/>
    </source>
</evidence>
<keyword evidence="13" id="KW-1185">Reference proteome</keyword>
<keyword evidence="7" id="KW-0594">Phospholipid biosynthesis</keyword>
<keyword evidence="8" id="KW-0456">Lyase</keyword>
<accession>A0A166TER4</accession>
<dbReference type="GO" id="GO:0004609">
    <property type="term" value="F:phosphatidylserine decarboxylase activity"/>
    <property type="evidence" value="ECO:0007669"/>
    <property type="project" value="UniProtKB-EC"/>
</dbReference>
<keyword evidence="9" id="KW-1208">Phospholipid metabolism</keyword>
<dbReference type="InterPro" id="IPR033177">
    <property type="entry name" value="PSD-B"/>
</dbReference>
<dbReference type="EC" id="4.1.1.65" evidence="3"/>
<dbReference type="PANTHER" id="PTHR10067:SF17">
    <property type="entry name" value="PHOSPHATIDYLSERINE DECARBOXYLASE PROENZYME 2"/>
    <property type="match status" value="1"/>
</dbReference>
<dbReference type="InterPro" id="IPR003817">
    <property type="entry name" value="PS_Dcarbxylase"/>
</dbReference>
<dbReference type="Pfam" id="PF02666">
    <property type="entry name" value="PS_Dcarbxylase"/>
    <property type="match status" value="1"/>
</dbReference>